<dbReference type="Proteomes" id="UP000078555">
    <property type="component" value="Unassembled WGS sequence"/>
</dbReference>
<organism evidence="2 3">
    <name type="scientific">Plasmodium ovale wallikeri</name>
    <dbReference type="NCBI Taxonomy" id="864142"/>
    <lineage>
        <taxon>Eukaryota</taxon>
        <taxon>Sar</taxon>
        <taxon>Alveolata</taxon>
        <taxon>Apicomplexa</taxon>
        <taxon>Aconoidasida</taxon>
        <taxon>Haemosporida</taxon>
        <taxon>Plasmodiidae</taxon>
        <taxon>Plasmodium</taxon>
        <taxon>Plasmodium (Plasmodium)</taxon>
    </lineage>
</organism>
<protein>
    <submittedName>
        <fullName evidence="2">Uncharacterized protein</fullName>
    </submittedName>
</protein>
<dbReference type="Proteomes" id="UP000078550">
    <property type="component" value="Unassembled WGS sequence"/>
</dbReference>
<dbReference type="EMBL" id="FLRE01000104">
    <property type="protein sequence ID" value="SBT35590.1"/>
    <property type="molecule type" value="Genomic_DNA"/>
</dbReference>
<name>A0A1A8YVN1_PLAOA</name>
<proteinExistence type="predicted"/>
<reference evidence="2" key="2">
    <citation type="submission" date="2016-05" db="EMBL/GenBank/DDBJ databases">
        <authorList>
            <person name="Lavstsen T."/>
            <person name="Jespersen J.S."/>
        </authorList>
    </citation>
    <scope>NUCLEOTIDE SEQUENCE [LARGE SCALE GENOMIC DNA]</scope>
</reference>
<evidence type="ECO:0000313" key="2">
    <source>
        <dbReference type="EMBL" id="SBT35590.1"/>
    </source>
</evidence>
<evidence type="ECO:0000313" key="1">
    <source>
        <dbReference type="EMBL" id="SBT35153.1"/>
    </source>
</evidence>
<evidence type="ECO:0000313" key="4">
    <source>
        <dbReference type="Proteomes" id="UP000078555"/>
    </source>
</evidence>
<dbReference type="AlphaFoldDB" id="A0A1A8YVN1"/>
<gene>
    <name evidence="1" type="ORF">POVWA1_025920</name>
    <name evidence="2" type="ORF">POVWA2_025750</name>
</gene>
<keyword evidence="4" id="KW-1185">Reference proteome</keyword>
<reference evidence="3 4" key="1">
    <citation type="submission" date="2016-05" db="EMBL/GenBank/DDBJ databases">
        <authorList>
            <person name="Naeem Raeece"/>
        </authorList>
    </citation>
    <scope>NUCLEOTIDE SEQUENCE [LARGE SCALE GENOMIC DNA]</scope>
</reference>
<sequence>MLCAYIFVEGTLVDDASKWSSPVSVQQVEVAHFCEKKRKKEKKKKKYTNITPMGEQHQEYYDRFTICEKKKNIFATLEITYLKRFFRFVKVPRGEFHIMPFTHDPVLYSESPLC</sequence>
<accession>A0A1A8YVN1</accession>
<evidence type="ECO:0000313" key="3">
    <source>
        <dbReference type="Proteomes" id="UP000078550"/>
    </source>
</evidence>
<dbReference type="EMBL" id="FLRD01000079">
    <property type="protein sequence ID" value="SBT35153.1"/>
    <property type="molecule type" value="Genomic_DNA"/>
</dbReference>